<evidence type="ECO:0000313" key="2">
    <source>
        <dbReference type="EMBL" id="KAK1394794.1"/>
    </source>
</evidence>
<sequence length="229" mass="26643">MDNILILVQHSGHWDESLRYLNFEVFGLLIPKNCNYTNLVSMICNELKKEMPSNISYNNSNEVSKENVEDYVDYAEEISRQMVEMSPEVTTEDEIIEINKDDVINNKRNQELSVLQVYKDKETLQMVLATQDAGAKIFPLAFGVVDSENDMSLEWFFEKFRKSYGRREYMVTVSDRHESIIKGANKIYPEVPNVFYIFHLLGNIKTKFKKNLKKIKYAFLSAANAYSVC</sequence>
<proteinExistence type="predicted"/>
<reference evidence="2" key="1">
    <citation type="submission" date="2023-02" db="EMBL/GenBank/DDBJ databases">
        <title>Genome of toxic invasive species Heracleum sosnowskyi carries increased number of genes despite the absence of recent whole-genome duplications.</title>
        <authorList>
            <person name="Schelkunov M."/>
            <person name="Shtratnikova V."/>
            <person name="Makarenko M."/>
            <person name="Klepikova A."/>
            <person name="Omelchenko D."/>
            <person name="Novikova G."/>
            <person name="Obukhova E."/>
            <person name="Bogdanov V."/>
            <person name="Penin A."/>
            <person name="Logacheva M."/>
        </authorList>
    </citation>
    <scope>NUCLEOTIDE SEQUENCE</scope>
    <source>
        <strain evidence="2">Hsosn_3</strain>
        <tissue evidence="2">Leaf</tissue>
    </source>
</reference>
<dbReference type="PANTHER" id="PTHR31973">
    <property type="entry name" value="POLYPROTEIN, PUTATIVE-RELATED"/>
    <property type="match status" value="1"/>
</dbReference>
<keyword evidence="3" id="KW-1185">Reference proteome</keyword>
<dbReference type="PANTHER" id="PTHR31973:SF113">
    <property type="entry name" value="PROTEIN FAR1-RELATED SEQUENCE 5-LIKE"/>
    <property type="match status" value="1"/>
</dbReference>
<dbReference type="InterPro" id="IPR018289">
    <property type="entry name" value="MULE_transposase_dom"/>
</dbReference>
<dbReference type="AlphaFoldDB" id="A0AAD8IZC7"/>
<name>A0AAD8IZC7_9APIA</name>
<dbReference type="EMBL" id="JAUIZM010000003">
    <property type="protein sequence ID" value="KAK1394794.1"/>
    <property type="molecule type" value="Genomic_DNA"/>
</dbReference>
<comment type="caution">
    <text evidence="2">The sequence shown here is derived from an EMBL/GenBank/DDBJ whole genome shotgun (WGS) entry which is preliminary data.</text>
</comment>
<organism evidence="2 3">
    <name type="scientific">Heracleum sosnowskyi</name>
    <dbReference type="NCBI Taxonomy" id="360622"/>
    <lineage>
        <taxon>Eukaryota</taxon>
        <taxon>Viridiplantae</taxon>
        <taxon>Streptophyta</taxon>
        <taxon>Embryophyta</taxon>
        <taxon>Tracheophyta</taxon>
        <taxon>Spermatophyta</taxon>
        <taxon>Magnoliopsida</taxon>
        <taxon>eudicotyledons</taxon>
        <taxon>Gunneridae</taxon>
        <taxon>Pentapetalae</taxon>
        <taxon>asterids</taxon>
        <taxon>campanulids</taxon>
        <taxon>Apiales</taxon>
        <taxon>Apiaceae</taxon>
        <taxon>Apioideae</taxon>
        <taxon>apioid superclade</taxon>
        <taxon>Tordylieae</taxon>
        <taxon>Tordyliinae</taxon>
        <taxon>Heracleum</taxon>
    </lineage>
</organism>
<protein>
    <recommendedName>
        <fullName evidence="1">MULE transposase domain-containing protein</fullName>
    </recommendedName>
</protein>
<reference evidence="2" key="2">
    <citation type="submission" date="2023-05" db="EMBL/GenBank/DDBJ databases">
        <authorList>
            <person name="Schelkunov M.I."/>
        </authorList>
    </citation>
    <scope>NUCLEOTIDE SEQUENCE</scope>
    <source>
        <strain evidence="2">Hsosn_3</strain>
        <tissue evidence="2">Leaf</tissue>
    </source>
</reference>
<dbReference type="Pfam" id="PF10551">
    <property type="entry name" value="MULE"/>
    <property type="match status" value="1"/>
</dbReference>
<evidence type="ECO:0000259" key="1">
    <source>
        <dbReference type="Pfam" id="PF10551"/>
    </source>
</evidence>
<evidence type="ECO:0000313" key="3">
    <source>
        <dbReference type="Proteomes" id="UP001237642"/>
    </source>
</evidence>
<accession>A0AAD8IZC7</accession>
<dbReference type="Proteomes" id="UP001237642">
    <property type="component" value="Unassembled WGS sequence"/>
</dbReference>
<gene>
    <name evidence="2" type="ORF">POM88_013850</name>
</gene>
<feature type="domain" description="MULE transposase" evidence="1">
    <location>
        <begin position="127"/>
        <end position="201"/>
    </location>
</feature>